<comment type="caution">
    <text evidence="10">The sequence shown here is derived from an EMBL/GenBank/DDBJ whole genome shotgun (WGS) entry which is preliminary data.</text>
</comment>
<comment type="cofactor">
    <cofactor evidence="1 7">
        <name>pyridoxal 5'-phosphate</name>
        <dbReference type="ChEBI" id="CHEBI:597326"/>
    </cofactor>
</comment>
<dbReference type="EMBL" id="VBWP01000016">
    <property type="protein sequence ID" value="TLG71099.1"/>
    <property type="molecule type" value="Genomic_DNA"/>
</dbReference>
<evidence type="ECO:0000256" key="7">
    <source>
        <dbReference type="RuleBase" id="RU004504"/>
    </source>
</evidence>
<dbReference type="InterPro" id="IPR000192">
    <property type="entry name" value="Aminotrans_V_dom"/>
</dbReference>
<dbReference type="Gene3D" id="3.90.1150.10">
    <property type="entry name" value="Aspartate Aminotransferase, domain 1"/>
    <property type="match status" value="1"/>
</dbReference>
<dbReference type="InterPro" id="IPR020578">
    <property type="entry name" value="Aminotrans_V_PyrdxlP_BS"/>
</dbReference>
<dbReference type="Gene3D" id="3.40.640.10">
    <property type="entry name" value="Type I PLP-dependent aspartate aminotransferase-like (Major domain)"/>
    <property type="match status" value="1"/>
</dbReference>
<dbReference type="GO" id="GO:0031071">
    <property type="term" value="F:cysteine desulfurase activity"/>
    <property type="evidence" value="ECO:0007669"/>
    <property type="project" value="UniProtKB-UniRule"/>
</dbReference>
<dbReference type="NCBIfam" id="TIGR01979">
    <property type="entry name" value="sufS"/>
    <property type="match status" value="1"/>
</dbReference>
<dbReference type="InterPro" id="IPR015421">
    <property type="entry name" value="PyrdxlP-dep_Trfase_major"/>
</dbReference>
<dbReference type="FunCoup" id="A0A5R8Q6Q9">
    <property type="interactions" value="320"/>
</dbReference>
<keyword evidence="5 8" id="KW-0663">Pyridoxal phosphate</keyword>
<dbReference type="EC" id="2.8.1.7" evidence="3 8"/>
<gene>
    <name evidence="10" type="primary">sufS</name>
    <name evidence="10" type="ORF">FEZ08_11605</name>
</gene>
<dbReference type="PANTHER" id="PTHR43586:SF8">
    <property type="entry name" value="CYSTEINE DESULFURASE 1, CHLOROPLASTIC"/>
    <property type="match status" value="1"/>
</dbReference>
<reference evidence="10 11" key="1">
    <citation type="submission" date="2019-05" db="EMBL/GenBank/DDBJ databases">
        <title>Culicoidintestinum kansasii gen. nov., sp. nov. from the gastrointestinal tract of the biting midge, Culicoides sonorensis.</title>
        <authorList>
            <person name="Neupane S."/>
            <person name="Ghosh A."/>
            <person name="Gunther S."/>
            <person name="Martin K."/>
            <person name="Zurek L."/>
        </authorList>
    </citation>
    <scope>NUCLEOTIDE SEQUENCE [LARGE SCALE GENOMIC DNA]</scope>
    <source>
        <strain evidence="10 11">CS-1</strain>
    </source>
</reference>
<dbReference type="InParanoid" id="A0A5R8Q6Q9"/>
<dbReference type="InterPro" id="IPR015422">
    <property type="entry name" value="PyrdxlP-dep_Trfase_small"/>
</dbReference>
<dbReference type="AlphaFoldDB" id="A0A5R8Q6Q9"/>
<keyword evidence="11" id="KW-1185">Reference proteome</keyword>
<dbReference type="RefSeq" id="WP_138192582.1">
    <property type="nucleotide sequence ID" value="NZ_VBWP01000016.1"/>
</dbReference>
<dbReference type="OrthoDB" id="9804366at2"/>
<dbReference type="InterPro" id="IPR010970">
    <property type="entry name" value="Cys_dSase_SufS"/>
</dbReference>
<comment type="catalytic activity">
    <reaction evidence="6 8">
        <text>(sulfur carrier)-H + L-cysteine = (sulfur carrier)-SH + L-alanine</text>
        <dbReference type="Rhea" id="RHEA:43892"/>
        <dbReference type="Rhea" id="RHEA-COMP:14737"/>
        <dbReference type="Rhea" id="RHEA-COMP:14739"/>
        <dbReference type="ChEBI" id="CHEBI:29917"/>
        <dbReference type="ChEBI" id="CHEBI:35235"/>
        <dbReference type="ChEBI" id="CHEBI:57972"/>
        <dbReference type="ChEBI" id="CHEBI:64428"/>
        <dbReference type="EC" id="2.8.1.7"/>
    </reaction>
</comment>
<keyword evidence="4 8" id="KW-0808">Transferase</keyword>
<dbReference type="GO" id="GO:0030170">
    <property type="term" value="F:pyridoxal phosphate binding"/>
    <property type="evidence" value="ECO:0007669"/>
    <property type="project" value="UniProtKB-UniRule"/>
</dbReference>
<accession>A0A5R8Q6Q9</accession>
<name>A0A5R8Q6Q9_9FIRM</name>
<evidence type="ECO:0000256" key="8">
    <source>
        <dbReference type="RuleBase" id="RU004506"/>
    </source>
</evidence>
<evidence type="ECO:0000259" key="9">
    <source>
        <dbReference type="Pfam" id="PF00266"/>
    </source>
</evidence>
<dbReference type="InterPro" id="IPR015424">
    <property type="entry name" value="PyrdxlP-dep_Trfase"/>
</dbReference>
<dbReference type="SUPFAM" id="SSF53383">
    <property type="entry name" value="PLP-dependent transferases"/>
    <property type="match status" value="1"/>
</dbReference>
<feature type="domain" description="Aminotransferase class V" evidence="9">
    <location>
        <begin position="24"/>
        <end position="392"/>
    </location>
</feature>
<evidence type="ECO:0000256" key="2">
    <source>
        <dbReference type="ARBA" id="ARBA00010447"/>
    </source>
</evidence>
<organism evidence="10 11">
    <name type="scientific">Culicoidibacter larvae</name>
    <dbReference type="NCBI Taxonomy" id="2579976"/>
    <lineage>
        <taxon>Bacteria</taxon>
        <taxon>Bacillati</taxon>
        <taxon>Bacillota</taxon>
        <taxon>Culicoidibacteria</taxon>
        <taxon>Culicoidibacterales</taxon>
        <taxon>Culicoidibacteraceae</taxon>
        <taxon>Culicoidibacter</taxon>
    </lineage>
</organism>
<dbReference type="Proteomes" id="UP000306912">
    <property type="component" value="Unassembled WGS sequence"/>
</dbReference>
<evidence type="ECO:0000313" key="10">
    <source>
        <dbReference type="EMBL" id="TLG71099.1"/>
    </source>
</evidence>
<evidence type="ECO:0000256" key="4">
    <source>
        <dbReference type="ARBA" id="ARBA00022679"/>
    </source>
</evidence>
<sequence length="408" mass="44960">MGKFDDLRKDFPMLERQVNNKPFIYLNSAATTLKPRQVVEAMDTYYYTYGGTINRGVDSVGYEATLAYEAVRTQVAEFIGAKDPNTIVFTRGTTTSINMIASSFGELIIEAGDEIVVCLSEHHANYIPWQQLAKRKGAKLILAPLNDFGGVTPEGLQSVLSAKTKIVGLHHISNVLGSHNDVKRLAELTHEVGAYFVVDGAQGIVHEAVDVTDMDCDFYAFSAHKMVGPTGVGVLYGKAELLAKMPPTEFGGEMNHIVDIYDTSFKDAPHKFEAGTMMIAEVIGMGAAISYIEAIGIQAIHDHVSALREYAVEQLKQVANIEIYNEHNHSSGIITYNHIGIHPHDAATVYDREGISMRSGHHCAQPLLTWLHQPATLRMSLYLYNNKADVDQWIVAAKQADSFLDALF</sequence>
<evidence type="ECO:0000256" key="6">
    <source>
        <dbReference type="ARBA" id="ARBA00050776"/>
    </source>
</evidence>
<evidence type="ECO:0000313" key="11">
    <source>
        <dbReference type="Proteomes" id="UP000306912"/>
    </source>
</evidence>
<dbReference type="GO" id="GO:0006534">
    <property type="term" value="P:cysteine metabolic process"/>
    <property type="evidence" value="ECO:0007669"/>
    <property type="project" value="UniProtKB-UniRule"/>
</dbReference>
<comment type="function">
    <text evidence="8">Catalyzes the removal of elemental sulfur and selenium atoms from L-cysteine, L-cystine, L-selenocysteine, and L-selenocystine to produce L-alanine.</text>
</comment>
<dbReference type="CDD" id="cd06453">
    <property type="entry name" value="SufS_like"/>
    <property type="match status" value="1"/>
</dbReference>
<dbReference type="Pfam" id="PF00266">
    <property type="entry name" value="Aminotran_5"/>
    <property type="match status" value="1"/>
</dbReference>
<protein>
    <recommendedName>
        <fullName evidence="3 8">Cysteine desulfurase</fullName>
        <ecNumber evidence="3 8">2.8.1.7</ecNumber>
    </recommendedName>
</protein>
<evidence type="ECO:0000256" key="3">
    <source>
        <dbReference type="ARBA" id="ARBA00012239"/>
    </source>
</evidence>
<dbReference type="PANTHER" id="PTHR43586">
    <property type="entry name" value="CYSTEINE DESULFURASE"/>
    <property type="match status" value="1"/>
</dbReference>
<evidence type="ECO:0000256" key="1">
    <source>
        <dbReference type="ARBA" id="ARBA00001933"/>
    </source>
</evidence>
<evidence type="ECO:0000256" key="5">
    <source>
        <dbReference type="ARBA" id="ARBA00022898"/>
    </source>
</evidence>
<proteinExistence type="inferred from homology"/>
<comment type="similarity">
    <text evidence="2 8">Belongs to the class-V pyridoxal-phosphate-dependent aminotransferase family. Csd subfamily.</text>
</comment>
<dbReference type="PROSITE" id="PS00595">
    <property type="entry name" value="AA_TRANSFER_CLASS_5"/>
    <property type="match status" value="1"/>
</dbReference>